<evidence type="ECO:0000313" key="2">
    <source>
        <dbReference type="EMBL" id="KAK7498440.1"/>
    </source>
</evidence>
<dbReference type="Proteomes" id="UP001519460">
    <property type="component" value="Unassembled WGS sequence"/>
</dbReference>
<reference evidence="2 3" key="1">
    <citation type="journal article" date="2023" name="Sci. Data">
        <title>Genome assembly of the Korean intertidal mud-creeper Batillaria attramentaria.</title>
        <authorList>
            <person name="Patra A.K."/>
            <person name="Ho P.T."/>
            <person name="Jun S."/>
            <person name="Lee S.J."/>
            <person name="Kim Y."/>
            <person name="Won Y.J."/>
        </authorList>
    </citation>
    <scope>NUCLEOTIDE SEQUENCE [LARGE SCALE GENOMIC DNA]</scope>
    <source>
        <strain evidence="2">Wonlab-2016</strain>
    </source>
</reference>
<comment type="caution">
    <text evidence="2">The sequence shown here is derived from an EMBL/GenBank/DDBJ whole genome shotgun (WGS) entry which is preliminary data.</text>
</comment>
<dbReference type="AlphaFoldDB" id="A0ABD0LG73"/>
<feature type="region of interest" description="Disordered" evidence="1">
    <location>
        <begin position="1"/>
        <end position="55"/>
    </location>
</feature>
<evidence type="ECO:0000256" key="1">
    <source>
        <dbReference type="SAM" id="MobiDB-lite"/>
    </source>
</evidence>
<gene>
    <name evidence="2" type="ORF">BaRGS_00010394</name>
</gene>
<dbReference type="EMBL" id="JACVVK020000051">
    <property type="protein sequence ID" value="KAK7498440.1"/>
    <property type="molecule type" value="Genomic_DNA"/>
</dbReference>
<proteinExistence type="predicted"/>
<evidence type="ECO:0000313" key="3">
    <source>
        <dbReference type="Proteomes" id="UP001519460"/>
    </source>
</evidence>
<accession>A0ABD0LG73</accession>
<protein>
    <submittedName>
        <fullName evidence="2">Uncharacterized protein</fullName>
    </submittedName>
</protein>
<feature type="non-terminal residue" evidence="2">
    <location>
        <position position="1"/>
    </location>
</feature>
<keyword evidence="3" id="KW-1185">Reference proteome</keyword>
<organism evidence="2 3">
    <name type="scientific">Batillaria attramentaria</name>
    <dbReference type="NCBI Taxonomy" id="370345"/>
    <lineage>
        <taxon>Eukaryota</taxon>
        <taxon>Metazoa</taxon>
        <taxon>Spiralia</taxon>
        <taxon>Lophotrochozoa</taxon>
        <taxon>Mollusca</taxon>
        <taxon>Gastropoda</taxon>
        <taxon>Caenogastropoda</taxon>
        <taxon>Sorbeoconcha</taxon>
        <taxon>Cerithioidea</taxon>
        <taxon>Batillariidae</taxon>
        <taxon>Batillaria</taxon>
    </lineage>
</organism>
<sequence length="96" mass="10276">PSETPAVPRGPLPVPSACSGDKHLGLYSGPPGRHKAALSGLRQGTESPTESHEDVDKRIPLYDGCLTRSVIAHAGRVVRVIRELAIGLETDAWIRM</sequence>
<name>A0ABD0LG73_9CAEN</name>